<keyword evidence="3" id="KW-0472">Membrane</keyword>
<keyword evidence="6" id="KW-1185">Reference proteome</keyword>
<dbReference type="GO" id="GO:0005484">
    <property type="term" value="F:SNAP receptor activity"/>
    <property type="evidence" value="ECO:0007669"/>
    <property type="project" value="TreeGrafter"/>
</dbReference>
<feature type="domain" description="T-SNARE coiled-coil homology" evidence="4">
    <location>
        <begin position="220"/>
        <end position="265"/>
    </location>
</feature>
<dbReference type="Pfam" id="PF14523">
    <property type="entry name" value="Syntaxin_2"/>
    <property type="match status" value="1"/>
</dbReference>
<evidence type="ECO:0000313" key="6">
    <source>
        <dbReference type="Proteomes" id="UP000324832"/>
    </source>
</evidence>
<gene>
    <name evidence="5" type="ORF">LSINAPIS_LOCUS7690</name>
</gene>
<dbReference type="SUPFAM" id="SSF47661">
    <property type="entry name" value="t-snare proteins"/>
    <property type="match status" value="1"/>
</dbReference>
<keyword evidence="3" id="KW-1133">Transmembrane helix</keyword>
<dbReference type="PROSITE" id="PS50192">
    <property type="entry name" value="T_SNARE"/>
    <property type="match status" value="1"/>
</dbReference>
<dbReference type="SMART" id="SM00503">
    <property type="entry name" value="SynN"/>
    <property type="match status" value="1"/>
</dbReference>
<dbReference type="GO" id="GO:0006836">
    <property type="term" value="P:neurotransmitter transport"/>
    <property type="evidence" value="ECO:0007669"/>
    <property type="project" value="UniProtKB-KW"/>
</dbReference>
<dbReference type="InterPro" id="IPR010989">
    <property type="entry name" value="SNARE"/>
</dbReference>
<dbReference type="GO" id="GO:0006886">
    <property type="term" value="P:intracellular protein transport"/>
    <property type="evidence" value="ECO:0007669"/>
    <property type="project" value="TreeGrafter"/>
</dbReference>
<feature type="non-terminal residue" evidence="5">
    <location>
        <position position="1"/>
    </location>
</feature>
<dbReference type="InterPro" id="IPR045242">
    <property type="entry name" value="Syntaxin"/>
</dbReference>
<evidence type="ECO:0000313" key="5">
    <source>
        <dbReference type="EMBL" id="VVC96130.1"/>
    </source>
</evidence>
<dbReference type="GO" id="GO:0008021">
    <property type="term" value="C:synaptic vesicle"/>
    <property type="evidence" value="ECO:0007669"/>
    <property type="project" value="TreeGrafter"/>
</dbReference>
<evidence type="ECO:0000256" key="2">
    <source>
        <dbReference type="ARBA" id="ARBA00022775"/>
    </source>
</evidence>
<dbReference type="GO" id="GO:0000149">
    <property type="term" value="F:SNARE binding"/>
    <property type="evidence" value="ECO:0007669"/>
    <property type="project" value="TreeGrafter"/>
</dbReference>
<dbReference type="GO" id="GO:0006906">
    <property type="term" value="P:vesicle fusion"/>
    <property type="evidence" value="ECO:0007669"/>
    <property type="project" value="TreeGrafter"/>
</dbReference>
<evidence type="ECO:0000256" key="1">
    <source>
        <dbReference type="ARBA" id="ARBA00009063"/>
    </source>
</evidence>
<keyword evidence="2" id="KW-0813">Transport</keyword>
<dbReference type="InterPro" id="IPR006011">
    <property type="entry name" value="Syntaxin_N"/>
</dbReference>
<reference evidence="5 6" key="1">
    <citation type="submission" date="2017-07" db="EMBL/GenBank/DDBJ databases">
        <authorList>
            <person name="Talla V."/>
            <person name="Backstrom N."/>
        </authorList>
    </citation>
    <scope>NUCLEOTIDE SEQUENCE [LARGE SCALE GENOMIC DNA]</scope>
</reference>
<comment type="similarity">
    <text evidence="1">Belongs to the syntaxin family.</text>
</comment>
<keyword evidence="3" id="KW-0812">Transmembrane</keyword>
<dbReference type="SMART" id="SM00397">
    <property type="entry name" value="t_SNARE"/>
    <property type="match status" value="1"/>
</dbReference>
<name>A0A5E4QGI3_9NEOP</name>
<dbReference type="Gene3D" id="1.20.58.70">
    <property type="match status" value="1"/>
</dbReference>
<accession>A0A5E4QGI3</accession>
<dbReference type="PANTHER" id="PTHR19957">
    <property type="entry name" value="SYNTAXIN"/>
    <property type="match status" value="1"/>
</dbReference>
<organism evidence="5 6">
    <name type="scientific">Leptidea sinapis</name>
    <dbReference type="NCBI Taxonomy" id="189913"/>
    <lineage>
        <taxon>Eukaryota</taxon>
        <taxon>Metazoa</taxon>
        <taxon>Ecdysozoa</taxon>
        <taxon>Arthropoda</taxon>
        <taxon>Hexapoda</taxon>
        <taxon>Insecta</taxon>
        <taxon>Pterygota</taxon>
        <taxon>Neoptera</taxon>
        <taxon>Endopterygota</taxon>
        <taxon>Lepidoptera</taxon>
        <taxon>Glossata</taxon>
        <taxon>Ditrysia</taxon>
        <taxon>Papilionoidea</taxon>
        <taxon>Pieridae</taxon>
        <taxon>Dismorphiinae</taxon>
        <taxon>Leptidea</taxon>
    </lineage>
</organism>
<dbReference type="Gene3D" id="1.20.5.110">
    <property type="match status" value="1"/>
</dbReference>
<sequence length="286" mass="32332">ISPNMKLHSYEAEAGPDSLVVNAHNNEIINTSLIQTLFKLQTNPTLLGKVRTSTMDSSYQGGVAHEEADEFQRLSQTIASNIKKISHNVSSMSKMVNQLQTPQDSQELRKQLRQIQNYTQKMAKDTSSMIMEIMKMKTDKATNRLTRERLSDEYIATLNAFQSTQRIAAQKTKEDVKKVKAQNIGIDAFASGSQKDLVEMGAARKQEQMTLQSERELNDIMDVNQIFKELGAMIHDQGTIVDSIESNVEYTSQNIESGNKMRKKKVYLTLIVLIIISIIIIAIFYH</sequence>
<dbReference type="InterPro" id="IPR000727">
    <property type="entry name" value="T_SNARE_dom"/>
</dbReference>
<dbReference type="GO" id="GO:0048278">
    <property type="term" value="P:vesicle docking"/>
    <property type="evidence" value="ECO:0007669"/>
    <property type="project" value="TreeGrafter"/>
</dbReference>
<dbReference type="GO" id="GO:0031201">
    <property type="term" value="C:SNARE complex"/>
    <property type="evidence" value="ECO:0007669"/>
    <property type="project" value="TreeGrafter"/>
</dbReference>
<dbReference type="EMBL" id="FZQP02002560">
    <property type="protein sequence ID" value="VVC96130.1"/>
    <property type="molecule type" value="Genomic_DNA"/>
</dbReference>
<evidence type="ECO:0000256" key="3">
    <source>
        <dbReference type="SAM" id="Phobius"/>
    </source>
</evidence>
<protein>
    <recommendedName>
        <fullName evidence="4">t-SNARE coiled-coil homology domain-containing protein</fullName>
    </recommendedName>
</protein>
<evidence type="ECO:0000259" key="4">
    <source>
        <dbReference type="PROSITE" id="PS50192"/>
    </source>
</evidence>
<feature type="transmembrane region" description="Helical" evidence="3">
    <location>
        <begin position="266"/>
        <end position="285"/>
    </location>
</feature>
<dbReference type="PANTHER" id="PTHR19957:SF411">
    <property type="entry name" value="LD23667P"/>
    <property type="match status" value="1"/>
</dbReference>
<proteinExistence type="inferred from homology"/>
<dbReference type="Proteomes" id="UP000324832">
    <property type="component" value="Unassembled WGS sequence"/>
</dbReference>
<dbReference type="AlphaFoldDB" id="A0A5E4QGI3"/>
<keyword evidence="2" id="KW-0532">Neurotransmitter transport</keyword>